<evidence type="ECO:0000256" key="3">
    <source>
        <dbReference type="ARBA" id="ARBA00023125"/>
    </source>
</evidence>
<sequence length="134" mass="15619">MGYTVKKVAEKTKLSPNALRYYEKEGLLPNVGRTKGGIRLYSDEDLEWIGLICCLKNTGMSIKQIRDFVTLSLQGPETLKDRCEMLVEHKREVEEHIEEMNRYLEKVTCKISYFTQQYEDYLTQNAEEAKGDIE</sequence>
<dbReference type="PATRIC" id="fig|1432052.3.peg.2451"/>
<dbReference type="AlphaFoldDB" id="A0A1E3ATQ8"/>
<proteinExistence type="predicted"/>
<organism evidence="6 7">
    <name type="scientific">Eisenbergiella tayi</name>
    <dbReference type="NCBI Taxonomy" id="1432052"/>
    <lineage>
        <taxon>Bacteria</taxon>
        <taxon>Bacillati</taxon>
        <taxon>Bacillota</taxon>
        <taxon>Clostridia</taxon>
        <taxon>Lachnospirales</taxon>
        <taxon>Lachnospiraceae</taxon>
        <taxon>Eisenbergiella</taxon>
    </lineage>
</organism>
<accession>A0A1E3ATQ8</accession>
<protein>
    <submittedName>
        <fullName evidence="6">HTH-type transcriptional regulator AdhR</fullName>
    </submittedName>
</protein>
<dbReference type="RefSeq" id="WP_069156846.1">
    <property type="nucleotide sequence ID" value="NZ_DBFYTC010000016.1"/>
</dbReference>
<dbReference type="InterPro" id="IPR009061">
    <property type="entry name" value="DNA-bd_dom_put_sf"/>
</dbReference>
<dbReference type="Gene3D" id="1.10.1660.10">
    <property type="match status" value="1"/>
</dbReference>
<dbReference type="PROSITE" id="PS50937">
    <property type="entry name" value="HTH_MERR_2"/>
    <property type="match status" value="1"/>
</dbReference>
<evidence type="ECO:0000313" key="6">
    <source>
        <dbReference type="EMBL" id="ODM11606.1"/>
    </source>
</evidence>
<evidence type="ECO:0000259" key="5">
    <source>
        <dbReference type="PROSITE" id="PS50937"/>
    </source>
</evidence>
<feature type="domain" description="HTH merR-type" evidence="5">
    <location>
        <begin position="1"/>
        <end position="71"/>
    </location>
</feature>
<dbReference type="SUPFAM" id="SSF46955">
    <property type="entry name" value="Putative DNA-binding domain"/>
    <property type="match status" value="1"/>
</dbReference>
<dbReference type="PANTHER" id="PTHR30204:SF69">
    <property type="entry name" value="MERR-FAMILY TRANSCRIPTIONAL REGULATOR"/>
    <property type="match status" value="1"/>
</dbReference>
<comment type="caution">
    <text evidence="6">The sequence shown here is derived from an EMBL/GenBank/DDBJ whole genome shotgun (WGS) entry which is preliminary data.</text>
</comment>
<dbReference type="PANTHER" id="PTHR30204">
    <property type="entry name" value="REDOX-CYCLING DRUG-SENSING TRANSCRIPTIONAL ACTIVATOR SOXR"/>
    <property type="match status" value="1"/>
</dbReference>
<dbReference type="Proteomes" id="UP000095003">
    <property type="component" value="Unassembled WGS sequence"/>
</dbReference>
<keyword evidence="4" id="KW-0804">Transcription</keyword>
<dbReference type="Pfam" id="PF13411">
    <property type="entry name" value="MerR_1"/>
    <property type="match status" value="1"/>
</dbReference>
<dbReference type="SMART" id="SM00422">
    <property type="entry name" value="HTH_MERR"/>
    <property type="match status" value="1"/>
</dbReference>
<name>A0A1E3ATQ8_9FIRM</name>
<evidence type="ECO:0000256" key="1">
    <source>
        <dbReference type="ARBA" id="ARBA00022491"/>
    </source>
</evidence>
<dbReference type="CDD" id="cd01109">
    <property type="entry name" value="HTH_YyaN"/>
    <property type="match status" value="1"/>
</dbReference>
<evidence type="ECO:0000256" key="2">
    <source>
        <dbReference type="ARBA" id="ARBA00023015"/>
    </source>
</evidence>
<keyword evidence="3" id="KW-0238">DNA-binding</keyword>
<keyword evidence="1" id="KW-0678">Repressor</keyword>
<evidence type="ECO:0000256" key="4">
    <source>
        <dbReference type="ARBA" id="ARBA00023163"/>
    </source>
</evidence>
<gene>
    <name evidence="6" type="primary">adhR_1</name>
    <name evidence="6" type="ORF">BEH84_02221</name>
</gene>
<dbReference type="GO" id="GO:0003700">
    <property type="term" value="F:DNA-binding transcription factor activity"/>
    <property type="evidence" value="ECO:0007669"/>
    <property type="project" value="InterPro"/>
</dbReference>
<dbReference type="InterPro" id="IPR000551">
    <property type="entry name" value="MerR-type_HTH_dom"/>
</dbReference>
<evidence type="ECO:0000313" key="7">
    <source>
        <dbReference type="Proteomes" id="UP000095003"/>
    </source>
</evidence>
<dbReference type="GO" id="GO:0003677">
    <property type="term" value="F:DNA binding"/>
    <property type="evidence" value="ECO:0007669"/>
    <property type="project" value="UniProtKB-KW"/>
</dbReference>
<dbReference type="InterPro" id="IPR047057">
    <property type="entry name" value="MerR_fam"/>
</dbReference>
<dbReference type="EMBL" id="MCGI01000002">
    <property type="protein sequence ID" value="ODM11606.1"/>
    <property type="molecule type" value="Genomic_DNA"/>
</dbReference>
<keyword evidence="2" id="KW-0805">Transcription regulation</keyword>
<reference evidence="6 7" key="1">
    <citation type="submission" date="2016-07" db="EMBL/GenBank/DDBJ databases">
        <title>Characterization of isolates of Eisenbergiella tayi derived from blood cultures, using whole genome sequencing.</title>
        <authorList>
            <person name="Burdz T."/>
            <person name="Wiebe D."/>
            <person name="Huynh C."/>
            <person name="Bernard K."/>
        </authorList>
    </citation>
    <scope>NUCLEOTIDE SEQUENCE [LARGE SCALE GENOMIC DNA]</scope>
    <source>
        <strain evidence="6 7">NML 120489</strain>
    </source>
</reference>